<dbReference type="OrthoDB" id="9795531at2"/>
<dbReference type="AlphaFoldDB" id="A0A1M4Z027"/>
<dbReference type="PANTHER" id="PTHR34386:SF1">
    <property type="entry name" value="GLUTAREDOXIN-LIKE PROTEIN NRDH"/>
    <property type="match status" value="1"/>
</dbReference>
<dbReference type="InterPro" id="IPR002109">
    <property type="entry name" value="Glutaredoxin"/>
</dbReference>
<protein>
    <submittedName>
        <fullName evidence="2">Glutaredoxin-like protein, YruB-family</fullName>
    </submittedName>
</protein>
<evidence type="ECO:0000313" key="2">
    <source>
        <dbReference type="EMBL" id="SHF11340.1"/>
    </source>
</evidence>
<dbReference type="PROSITE" id="PS00195">
    <property type="entry name" value="GLUTAREDOXIN_1"/>
    <property type="match status" value="1"/>
</dbReference>
<gene>
    <name evidence="2" type="ORF">SAMN02745190_01869</name>
</gene>
<dbReference type="InterPro" id="IPR011767">
    <property type="entry name" value="GLR_AS"/>
</dbReference>
<dbReference type="STRING" id="1123243.SAMN02745190_01869"/>
<dbReference type="Gene3D" id="3.40.30.10">
    <property type="entry name" value="Glutaredoxin"/>
    <property type="match status" value="1"/>
</dbReference>
<dbReference type="GO" id="GO:0045454">
    <property type="term" value="P:cell redox homeostasis"/>
    <property type="evidence" value="ECO:0007669"/>
    <property type="project" value="TreeGrafter"/>
</dbReference>
<evidence type="ECO:0000259" key="1">
    <source>
        <dbReference type="Pfam" id="PF00462"/>
    </source>
</evidence>
<dbReference type="EMBL" id="FQUG01000007">
    <property type="protein sequence ID" value="SHF11340.1"/>
    <property type="molecule type" value="Genomic_DNA"/>
</dbReference>
<feature type="domain" description="Glutaredoxin" evidence="1">
    <location>
        <begin position="2"/>
        <end position="59"/>
    </location>
</feature>
<accession>A0A1M4Z027</accession>
<dbReference type="Proteomes" id="UP000184404">
    <property type="component" value="Unassembled WGS sequence"/>
</dbReference>
<sequence length="76" mass="8819">MVKVYSITQCPWCDKVKKYLKSKNVEFEEHNIEENDADREACYKLTGDLVVPITTVNDKDYVLSFDKEKLDAMLGL</sequence>
<reference evidence="2 3" key="1">
    <citation type="submission" date="2016-11" db="EMBL/GenBank/DDBJ databases">
        <authorList>
            <person name="Jaros S."/>
            <person name="Januszkiewicz K."/>
            <person name="Wedrychowicz H."/>
        </authorList>
    </citation>
    <scope>NUCLEOTIDE SEQUENCE [LARGE SCALE GENOMIC DNA]</scope>
    <source>
        <strain evidence="2 3">DSM 10502</strain>
    </source>
</reference>
<dbReference type="GO" id="GO:0009055">
    <property type="term" value="F:electron transfer activity"/>
    <property type="evidence" value="ECO:0007669"/>
    <property type="project" value="TreeGrafter"/>
</dbReference>
<dbReference type="CDD" id="cd02976">
    <property type="entry name" value="NrdH"/>
    <property type="match status" value="1"/>
</dbReference>
<dbReference type="PROSITE" id="PS51354">
    <property type="entry name" value="GLUTAREDOXIN_2"/>
    <property type="match status" value="1"/>
</dbReference>
<proteinExistence type="predicted"/>
<dbReference type="RefSeq" id="WP_072935956.1">
    <property type="nucleotide sequence ID" value="NZ_FQUG01000007.1"/>
</dbReference>
<dbReference type="PANTHER" id="PTHR34386">
    <property type="entry name" value="GLUTAREDOXIN"/>
    <property type="match status" value="1"/>
</dbReference>
<dbReference type="Pfam" id="PF00462">
    <property type="entry name" value="Glutaredoxin"/>
    <property type="match status" value="1"/>
</dbReference>
<dbReference type="InterPro" id="IPR051548">
    <property type="entry name" value="Grx-like_ET"/>
</dbReference>
<name>A0A1M4Z027_9FIRM</name>
<organism evidence="2 3">
    <name type="scientific">Schwartzia succinivorans DSM 10502</name>
    <dbReference type="NCBI Taxonomy" id="1123243"/>
    <lineage>
        <taxon>Bacteria</taxon>
        <taxon>Bacillati</taxon>
        <taxon>Bacillota</taxon>
        <taxon>Negativicutes</taxon>
        <taxon>Selenomonadales</taxon>
        <taxon>Selenomonadaceae</taxon>
        <taxon>Schwartzia</taxon>
    </lineage>
</organism>
<keyword evidence="3" id="KW-1185">Reference proteome</keyword>
<dbReference type="SUPFAM" id="SSF52833">
    <property type="entry name" value="Thioredoxin-like"/>
    <property type="match status" value="1"/>
</dbReference>
<evidence type="ECO:0000313" key="3">
    <source>
        <dbReference type="Proteomes" id="UP000184404"/>
    </source>
</evidence>
<dbReference type="InterPro" id="IPR036249">
    <property type="entry name" value="Thioredoxin-like_sf"/>
</dbReference>